<evidence type="ECO:0000313" key="3">
    <source>
        <dbReference type="Proteomes" id="UP000634136"/>
    </source>
</evidence>
<keyword evidence="1" id="KW-0812">Transmembrane</keyword>
<keyword evidence="1" id="KW-1133">Transmembrane helix</keyword>
<evidence type="ECO:0000313" key="2">
    <source>
        <dbReference type="EMBL" id="KAF7802378.1"/>
    </source>
</evidence>
<dbReference type="AlphaFoldDB" id="A0A834SHI6"/>
<evidence type="ECO:0000256" key="1">
    <source>
        <dbReference type="SAM" id="Phobius"/>
    </source>
</evidence>
<accession>A0A834SHI6</accession>
<reference evidence="2" key="1">
    <citation type="submission" date="2020-09" db="EMBL/GenBank/DDBJ databases">
        <title>Genome-Enabled Discovery of Anthraquinone Biosynthesis in Senna tora.</title>
        <authorList>
            <person name="Kang S.-H."/>
            <person name="Pandey R.P."/>
            <person name="Lee C.-M."/>
            <person name="Sim J.-S."/>
            <person name="Jeong J.-T."/>
            <person name="Choi B.-S."/>
            <person name="Jung M."/>
            <person name="Ginzburg D."/>
            <person name="Zhao K."/>
            <person name="Won S.Y."/>
            <person name="Oh T.-J."/>
            <person name="Yu Y."/>
            <person name="Kim N.-H."/>
            <person name="Lee O.R."/>
            <person name="Lee T.-H."/>
            <person name="Bashyal P."/>
            <person name="Kim T.-S."/>
            <person name="Lee W.-H."/>
            <person name="Kawkins C."/>
            <person name="Kim C.-K."/>
            <person name="Kim J.S."/>
            <person name="Ahn B.O."/>
            <person name="Rhee S.Y."/>
            <person name="Sohng J.K."/>
        </authorList>
    </citation>
    <scope>NUCLEOTIDE SEQUENCE</scope>
    <source>
        <tissue evidence="2">Leaf</tissue>
    </source>
</reference>
<dbReference type="EMBL" id="JAAIUW010000013">
    <property type="protein sequence ID" value="KAF7802378.1"/>
    <property type="molecule type" value="Genomic_DNA"/>
</dbReference>
<feature type="transmembrane region" description="Helical" evidence="1">
    <location>
        <begin position="43"/>
        <end position="65"/>
    </location>
</feature>
<proteinExistence type="predicted"/>
<gene>
    <name evidence="2" type="ORF">G2W53_041489</name>
</gene>
<keyword evidence="3" id="KW-1185">Reference proteome</keyword>
<dbReference type="Proteomes" id="UP000634136">
    <property type="component" value="Unassembled WGS sequence"/>
</dbReference>
<comment type="caution">
    <text evidence="2">The sequence shown here is derived from an EMBL/GenBank/DDBJ whole genome shotgun (WGS) entry which is preliminary data.</text>
</comment>
<name>A0A834SHI6_9FABA</name>
<keyword evidence="1" id="KW-0472">Membrane</keyword>
<protein>
    <submittedName>
        <fullName evidence="2">Uncharacterized protein</fullName>
    </submittedName>
</protein>
<organism evidence="2 3">
    <name type="scientific">Senna tora</name>
    <dbReference type="NCBI Taxonomy" id="362788"/>
    <lineage>
        <taxon>Eukaryota</taxon>
        <taxon>Viridiplantae</taxon>
        <taxon>Streptophyta</taxon>
        <taxon>Embryophyta</taxon>
        <taxon>Tracheophyta</taxon>
        <taxon>Spermatophyta</taxon>
        <taxon>Magnoliopsida</taxon>
        <taxon>eudicotyledons</taxon>
        <taxon>Gunneridae</taxon>
        <taxon>Pentapetalae</taxon>
        <taxon>rosids</taxon>
        <taxon>fabids</taxon>
        <taxon>Fabales</taxon>
        <taxon>Fabaceae</taxon>
        <taxon>Caesalpinioideae</taxon>
        <taxon>Cassia clade</taxon>
        <taxon>Senna</taxon>
    </lineage>
</organism>
<sequence>MGVTHDCLGCGGWGYGLEEWEGEEEEWMGGWVTGKEDGAATVVAARMAATAVELGGGGMPLVMVLMKVRRMGKKRVRAARPNNYWAARYSEQTAHYTAHYSEQQGPNNYWAVRYSEQTAYSEQFAPFT</sequence>